<dbReference type="InterPro" id="IPR049796">
    <property type="entry name" value="CdiI_Ct-like"/>
</dbReference>
<sequence length="116" mass="13639">MDYEEIDALSQEEAKRNLSNKDSRIVVITLLSIALHEPDRDWTEKQCLEHLKHSNDRIKYAAILSIAHIARIDRQFNKCVIPFFREYIKNPELSGRVQDAIDDICMFTDTEESIFR</sequence>
<proteinExistence type="predicted"/>
<keyword evidence="2" id="KW-1185">Reference proteome</keyword>
<dbReference type="SUPFAM" id="SSF48371">
    <property type="entry name" value="ARM repeat"/>
    <property type="match status" value="1"/>
</dbReference>
<dbReference type="EMBL" id="JADEWZ010000024">
    <property type="protein sequence ID" value="MBE9117372.1"/>
    <property type="molecule type" value="Genomic_DNA"/>
</dbReference>
<name>A0A8J7DY44_9CYAN</name>
<dbReference type="CDD" id="cd20694">
    <property type="entry name" value="CdiI_Ct-like"/>
    <property type="match status" value="1"/>
</dbReference>
<accession>A0A8J7DY44</accession>
<dbReference type="AlphaFoldDB" id="A0A8J7DY44"/>
<evidence type="ECO:0000313" key="2">
    <source>
        <dbReference type="Proteomes" id="UP000654482"/>
    </source>
</evidence>
<protein>
    <submittedName>
        <fullName evidence="1">Uncharacterized protein</fullName>
    </submittedName>
</protein>
<evidence type="ECO:0000313" key="1">
    <source>
        <dbReference type="EMBL" id="MBE9117372.1"/>
    </source>
</evidence>
<comment type="caution">
    <text evidence="1">The sequence shown here is derived from an EMBL/GenBank/DDBJ whole genome shotgun (WGS) entry which is preliminary data.</text>
</comment>
<dbReference type="RefSeq" id="WP_194030461.1">
    <property type="nucleotide sequence ID" value="NZ_JADEWZ010000024.1"/>
</dbReference>
<gene>
    <name evidence="1" type="ORF">IQ249_15845</name>
</gene>
<reference evidence="1" key="1">
    <citation type="submission" date="2020-10" db="EMBL/GenBank/DDBJ databases">
        <authorList>
            <person name="Castelo-Branco R."/>
            <person name="Eusebio N."/>
            <person name="Adriana R."/>
            <person name="Vieira A."/>
            <person name="Brugerolle De Fraissinette N."/>
            <person name="Rezende De Castro R."/>
            <person name="Schneider M.P."/>
            <person name="Vasconcelos V."/>
            <person name="Leao P.N."/>
        </authorList>
    </citation>
    <scope>NUCLEOTIDE SEQUENCE</scope>
    <source>
        <strain evidence="1">LEGE 07157</strain>
    </source>
</reference>
<dbReference type="Proteomes" id="UP000654482">
    <property type="component" value="Unassembled WGS sequence"/>
</dbReference>
<dbReference type="InterPro" id="IPR016024">
    <property type="entry name" value="ARM-type_fold"/>
</dbReference>
<organism evidence="1 2">
    <name type="scientific">Lusitaniella coriacea LEGE 07157</name>
    <dbReference type="NCBI Taxonomy" id="945747"/>
    <lineage>
        <taxon>Bacteria</taxon>
        <taxon>Bacillati</taxon>
        <taxon>Cyanobacteriota</taxon>
        <taxon>Cyanophyceae</taxon>
        <taxon>Spirulinales</taxon>
        <taxon>Lusitaniellaceae</taxon>
        <taxon>Lusitaniella</taxon>
    </lineage>
</organism>